<protein>
    <submittedName>
        <fullName evidence="1">Uncharacterized protein</fullName>
    </submittedName>
</protein>
<organism evidence="1 2">
    <name type="scientific">Etheostoma spectabile</name>
    <name type="common">orangethroat darter</name>
    <dbReference type="NCBI Taxonomy" id="54343"/>
    <lineage>
        <taxon>Eukaryota</taxon>
        <taxon>Metazoa</taxon>
        <taxon>Chordata</taxon>
        <taxon>Craniata</taxon>
        <taxon>Vertebrata</taxon>
        <taxon>Euteleostomi</taxon>
        <taxon>Actinopterygii</taxon>
        <taxon>Neopterygii</taxon>
        <taxon>Teleostei</taxon>
        <taxon>Neoteleostei</taxon>
        <taxon>Acanthomorphata</taxon>
        <taxon>Eupercaria</taxon>
        <taxon>Perciformes</taxon>
        <taxon>Percoidei</taxon>
        <taxon>Percidae</taxon>
        <taxon>Etheostomatinae</taxon>
        <taxon>Etheostoma</taxon>
    </lineage>
</organism>
<evidence type="ECO:0000313" key="2">
    <source>
        <dbReference type="Proteomes" id="UP000327493"/>
    </source>
</evidence>
<name>A0A5J5CLB3_9PERO</name>
<dbReference type="AlphaFoldDB" id="A0A5J5CLB3"/>
<proteinExistence type="predicted"/>
<sequence>MKNFTRFYLPCPLTTLKELQIAESHMWILEEASIEASCNCIKARRGHFITGTYLIMEVAAFNKGACPGLPLDETIKKPGDLVSNFAFDSLLARYDTENPGTSFQGWPEYKNQTLGNAAG</sequence>
<reference evidence="1 2" key="1">
    <citation type="submission" date="2019-08" db="EMBL/GenBank/DDBJ databases">
        <title>A chromosome-level genome assembly, high-density linkage maps, and genome scans reveal the genomic architecture of hybrid incompatibilities underlying speciation via character displacement in darters (Percidae: Etheostominae).</title>
        <authorList>
            <person name="Moran R.L."/>
            <person name="Catchen J.M."/>
            <person name="Fuller R.C."/>
        </authorList>
    </citation>
    <scope>NUCLEOTIDE SEQUENCE [LARGE SCALE GENOMIC DNA]</scope>
    <source>
        <strain evidence="1">EspeVRDwgs_2016</strain>
        <tissue evidence="1">Muscle</tissue>
    </source>
</reference>
<dbReference type="Proteomes" id="UP000327493">
    <property type="component" value="Chromosome 19"/>
</dbReference>
<evidence type="ECO:0000313" key="1">
    <source>
        <dbReference type="EMBL" id="KAA8582487.1"/>
    </source>
</evidence>
<comment type="caution">
    <text evidence="1">The sequence shown here is derived from an EMBL/GenBank/DDBJ whole genome shotgun (WGS) entry which is preliminary data.</text>
</comment>
<dbReference type="EMBL" id="VOFY01000019">
    <property type="protein sequence ID" value="KAA8582487.1"/>
    <property type="molecule type" value="Genomic_DNA"/>
</dbReference>
<accession>A0A5J5CLB3</accession>
<gene>
    <name evidence="1" type="ORF">FQN60_006158</name>
</gene>
<keyword evidence="2" id="KW-1185">Reference proteome</keyword>